<accession>A0A425CRS1</accession>
<feature type="compositionally biased region" description="Basic and acidic residues" evidence="1">
    <location>
        <begin position="145"/>
        <end position="155"/>
    </location>
</feature>
<evidence type="ECO:0000256" key="1">
    <source>
        <dbReference type="SAM" id="MobiDB-lite"/>
    </source>
</evidence>
<proteinExistence type="predicted"/>
<dbReference type="EMBL" id="MZMZ02004187">
    <property type="protein sequence ID" value="RQM19721.1"/>
    <property type="molecule type" value="Genomic_DNA"/>
</dbReference>
<name>A0A425CRS1_APHAT</name>
<evidence type="ECO:0000313" key="2">
    <source>
        <dbReference type="EMBL" id="RQM19721.1"/>
    </source>
</evidence>
<gene>
    <name evidence="2" type="ORF">B5M09_008007</name>
</gene>
<dbReference type="Proteomes" id="UP000284702">
    <property type="component" value="Unassembled WGS sequence"/>
</dbReference>
<sequence>MSRSALTRVEMQQALASRATATTNPMVHAIYPGTAMMQVPVDPYYVEEARRVKENQLPMDASGALTDDLMAQVREQERRKAEAVGKDYAARPASYKGSLSLKQDRFTTRKRSRSPAKRDVEFVELEKPKEGTLATTSSRPVQMSREAEERRRKLVETYGDAASKSKPAMSSSSFA</sequence>
<comment type="caution">
    <text evidence="2">The sequence shown here is derived from an EMBL/GenBank/DDBJ whole genome shotgun (WGS) entry which is preliminary data.</text>
</comment>
<organism evidence="2 3">
    <name type="scientific">Aphanomyces astaci</name>
    <name type="common">Crayfish plague agent</name>
    <dbReference type="NCBI Taxonomy" id="112090"/>
    <lineage>
        <taxon>Eukaryota</taxon>
        <taxon>Sar</taxon>
        <taxon>Stramenopiles</taxon>
        <taxon>Oomycota</taxon>
        <taxon>Saprolegniomycetes</taxon>
        <taxon>Saprolegniales</taxon>
        <taxon>Verrucalvaceae</taxon>
        <taxon>Aphanomyces</taxon>
    </lineage>
</organism>
<protein>
    <submittedName>
        <fullName evidence="2">Uncharacterized protein</fullName>
    </submittedName>
</protein>
<feature type="region of interest" description="Disordered" evidence="1">
    <location>
        <begin position="99"/>
        <end position="175"/>
    </location>
</feature>
<keyword evidence="3" id="KW-1185">Reference proteome</keyword>
<feature type="compositionally biased region" description="Basic and acidic residues" evidence="1">
    <location>
        <begin position="116"/>
        <end position="130"/>
    </location>
</feature>
<dbReference type="AlphaFoldDB" id="A0A425CRS1"/>
<evidence type="ECO:0000313" key="3">
    <source>
        <dbReference type="Proteomes" id="UP000284702"/>
    </source>
</evidence>
<dbReference type="VEuPathDB" id="FungiDB:H257_05987"/>
<feature type="compositionally biased region" description="Low complexity" evidence="1">
    <location>
        <begin position="161"/>
        <end position="175"/>
    </location>
</feature>
<reference evidence="2" key="1">
    <citation type="submission" date="2018-07" db="EMBL/GenBank/DDBJ databases">
        <title>Annotation of Aphanomyces astaci genome assembly.</title>
        <authorList>
            <person name="Studholme D.J."/>
        </authorList>
    </citation>
    <scope>NUCLEOTIDE SEQUENCE [LARGE SCALE GENOMIC DNA]</scope>
    <source>
        <strain evidence="2">Pc</strain>
    </source>
</reference>